<evidence type="ECO:0000313" key="8">
    <source>
        <dbReference type="Proteomes" id="UP000218231"/>
    </source>
</evidence>
<dbReference type="EMBL" id="LIAE01010091">
    <property type="protein sequence ID" value="PAV66470.1"/>
    <property type="molecule type" value="Genomic_DNA"/>
</dbReference>
<reference evidence="7 8" key="1">
    <citation type="journal article" date="2017" name="Curr. Biol.">
        <title>Genome architecture and evolution of a unichromosomal asexual nematode.</title>
        <authorList>
            <person name="Fradin H."/>
            <person name="Zegar C."/>
            <person name="Gutwein M."/>
            <person name="Lucas J."/>
            <person name="Kovtun M."/>
            <person name="Corcoran D."/>
            <person name="Baugh L.R."/>
            <person name="Kiontke K."/>
            <person name="Gunsalus K."/>
            <person name="Fitch D.H."/>
            <person name="Piano F."/>
        </authorList>
    </citation>
    <scope>NUCLEOTIDE SEQUENCE [LARGE SCALE GENOMIC DNA]</scope>
    <source>
        <strain evidence="7">PF1309</strain>
    </source>
</reference>
<accession>A0A2A2JXX7</accession>
<keyword evidence="6" id="KW-0812">Transmembrane</keyword>
<dbReference type="AlphaFoldDB" id="A0A2A2JXX7"/>
<dbReference type="Pfam" id="PF01633">
    <property type="entry name" value="Choline_kinase"/>
    <property type="match status" value="1"/>
</dbReference>
<evidence type="ECO:0000313" key="7">
    <source>
        <dbReference type="EMBL" id="PAV66470.1"/>
    </source>
</evidence>
<keyword evidence="8" id="KW-1185">Reference proteome</keyword>
<comment type="caution">
    <text evidence="7">The sequence shown here is derived from an EMBL/GenBank/DDBJ whole genome shotgun (WGS) entry which is preliminary data.</text>
</comment>
<keyword evidence="1" id="KW-0594">Phospholipid biosynthesis</keyword>
<dbReference type="OrthoDB" id="5777712at2759"/>
<feature type="transmembrane region" description="Helical" evidence="6">
    <location>
        <begin position="119"/>
        <end position="145"/>
    </location>
</feature>
<dbReference type="GO" id="GO:0006646">
    <property type="term" value="P:phosphatidylethanolamine biosynthetic process"/>
    <property type="evidence" value="ECO:0007669"/>
    <property type="project" value="TreeGrafter"/>
</dbReference>
<keyword evidence="1" id="KW-0444">Lipid biosynthesis</keyword>
<dbReference type="EC" id="2.7.1.82" evidence="5"/>
<evidence type="ECO:0000256" key="5">
    <source>
        <dbReference type="ARBA" id="ARBA00038874"/>
    </source>
</evidence>
<evidence type="ECO:0000256" key="2">
    <source>
        <dbReference type="ARBA" id="ARBA00023264"/>
    </source>
</evidence>
<keyword evidence="6" id="KW-1133">Transmembrane helix</keyword>
<feature type="transmembrane region" description="Helical" evidence="6">
    <location>
        <begin position="165"/>
        <end position="187"/>
    </location>
</feature>
<feature type="transmembrane region" description="Helical" evidence="6">
    <location>
        <begin position="74"/>
        <end position="93"/>
    </location>
</feature>
<proteinExistence type="inferred from homology"/>
<dbReference type="SUPFAM" id="SSF56112">
    <property type="entry name" value="Protein kinase-like (PK-like)"/>
    <property type="match status" value="1"/>
</dbReference>
<sequence>MFGRLNNGWPHMVVYGFAYPMLLLTLIAPLCAVMLGMDTEPTPQWATRCMVRDGTLMGIVNRSFWKVFLPLADFVVQFLIPGVLLAFLHVGFIREPEIDMGPLTRHNRFGRTPRDQTRILITTVTISFLVVQVPTAFITTLSLTINHFQNNQALMILALISGHLQPLLSVITIAANCAALLTAYYVIVKDDDEDVGDSRTSISDAEGTAHEQLLRAHLQAQQERRNTRHVWRSLRRSASQRRGGSARLTPYAPLLTPRERQLLLSPDWRRHNRCAPRVYTVGITNKIFSAYTDPKDRVVFRVFGKNTEKIIDRRHELESWHKLAKHGLAAPLYGQFKNGLVCGYLPGRSLRVEDTRDPIIQPQIISSMAKMHQIESDSQKEPCCFTKMLDFYNAFTGSFEDSEKQEKFTSVFGSMAKLLLEINQIKFIIEGLNEPAGFCHNDLLVYNILYNEETKSASFIDYEYADVNYILFDIGNHFQEYAGVDNPDYSLCPTDEEKRNFLKQYLSCSKEGLDEDRLEQMLHRVTVFEAASHLFWSIWALVQAQNSLIDFDYLGYAVMRYEQYKKCLGKYQNLKN</sequence>
<dbReference type="GO" id="GO:0004305">
    <property type="term" value="F:ethanolamine kinase activity"/>
    <property type="evidence" value="ECO:0007669"/>
    <property type="project" value="UniProtKB-EC"/>
</dbReference>
<dbReference type="CDD" id="cd05157">
    <property type="entry name" value="ETNK_euk"/>
    <property type="match status" value="1"/>
</dbReference>
<dbReference type="PANTHER" id="PTHR22603:SF66">
    <property type="entry name" value="ETHANOLAMINE KINASE"/>
    <property type="match status" value="1"/>
</dbReference>
<comment type="pathway">
    <text evidence="3">Phospholipid metabolism; phosphatidylethanolamine biosynthesis; phosphatidylethanolamine from ethanolamine: step 1/3.</text>
</comment>
<dbReference type="InterPro" id="IPR011009">
    <property type="entry name" value="Kinase-like_dom_sf"/>
</dbReference>
<dbReference type="Proteomes" id="UP000218231">
    <property type="component" value="Unassembled WGS sequence"/>
</dbReference>
<evidence type="ECO:0000256" key="1">
    <source>
        <dbReference type="ARBA" id="ARBA00023209"/>
    </source>
</evidence>
<evidence type="ECO:0000256" key="4">
    <source>
        <dbReference type="ARBA" id="ARBA00038211"/>
    </source>
</evidence>
<dbReference type="STRING" id="2018661.A0A2A2JXX7"/>
<feature type="transmembrane region" description="Helical" evidence="6">
    <location>
        <begin position="12"/>
        <end position="35"/>
    </location>
</feature>
<protein>
    <recommendedName>
        <fullName evidence="5">ethanolamine kinase</fullName>
        <ecNumber evidence="5">2.7.1.82</ecNumber>
    </recommendedName>
</protein>
<keyword evidence="6" id="KW-0472">Membrane</keyword>
<keyword evidence="1" id="KW-0443">Lipid metabolism</keyword>
<evidence type="ECO:0000256" key="3">
    <source>
        <dbReference type="ARBA" id="ARBA00037883"/>
    </source>
</evidence>
<comment type="similarity">
    <text evidence="4">Belongs to the choline/ethanolamine kinase family.</text>
</comment>
<dbReference type="Gene3D" id="3.90.1200.10">
    <property type="match status" value="1"/>
</dbReference>
<gene>
    <name evidence="7" type="ORF">WR25_22508</name>
</gene>
<keyword evidence="2" id="KW-1208">Phospholipid metabolism</keyword>
<evidence type="ECO:0000256" key="6">
    <source>
        <dbReference type="SAM" id="Phobius"/>
    </source>
</evidence>
<dbReference type="Gene3D" id="1.20.1070.10">
    <property type="entry name" value="Rhodopsin 7-helix transmembrane proteins"/>
    <property type="match status" value="1"/>
</dbReference>
<organism evidence="7 8">
    <name type="scientific">Diploscapter pachys</name>
    <dbReference type="NCBI Taxonomy" id="2018661"/>
    <lineage>
        <taxon>Eukaryota</taxon>
        <taxon>Metazoa</taxon>
        <taxon>Ecdysozoa</taxon>
        <taxon>Nematoda</taxon>
        <taxon>Chromadorea</taxon>
        <taxon>Rhabditida</taxon>
        <taxon>Rhabditina</taxon>
        <taxon>Rhabditomorpha</taxon>
        <taxon>Rhabditoidea</taxon>
        <taxon>Rhabditidae</taxon>
        <taxon>Diploscapter</taxon>
    </lineage>
</organism>
<dbReference type="GO" id="GO:0005737">
    <property type="term" value="C:cytoplasm"/>
    <property type="evidence" value="ECO:0007669"/>
    <property type="project" value="TreeGrafter"/>
</dbReference>
<dbReference type="PANTHER" id="PTHR22603">
    <property type="entry name" value="CHOLINE/ETHANOALAMINE KINASE"/>
    <property type="match status" value="1"/>
</dbReference>
<dbReference type="Gene3D" id="3.30.200.20">
    <property type="entry name" value="Phosphorylase Kinase, domain 1"/>
    <property type="match status" value="1"/>
</dbReference>
<name>A0A2A2JXX7_9BILA</name>